<dbReference type="SUPFAM" id="SSF52374">
    <property type="entry name" value="Nucleotidylyl transferase"/>
    <property type="match status" value="1"/>
</dbReference>
<dbReference type="PANTHER" id="PTHR43766">
    <property type="entry name" value="TRYPTOPHAN--TRNA LIGASE, MITOCHONDRIAL"/>
    <property type="match status" value="1"/>
</dbReference>
<evidence type="ECO:0000256" key="6">
    <source>
        <dbReference type="ARBA" id="ARBA00022840"/>
    </source>
</evidence>
<evidence type="ECO:0000256" key="11">
    <source>
        <dbReference type="ARBA" id="ARBA00069760"/>
    </source>
</evidence>
<comment type="subcellular location">
    <subcellularLocation>
        <location evidence="1">Mitochondrion matrix</location>
    </subcellularLocation>
</comment>
<evidence type="ECO:0000256" key="3">
    <source>
        <dbReference type="ARBA" id="ARBA00013161"/>
    </source>
</evidence>
<dbReference type="GO" id="GO:0005759">
    <property type="term" value="C:mitochondrial matrix"/>
    <property type="evidence" value="ECO:0007669"/>
    <property type="project" value="UniProtKB-SubCell"/>
</dbReference>
<evidence type="ECO:0000256" key="2">
    <source>
        <dbReference type="ARBA" id="ARBA00005594"/>
    </source>
</evidence>
<comment type="similarity">
    <text evidence="2 12">Belongs to the class-I aminoacyl-tRNA synthetase family.</text>
</comment>
<dbReference type="Proteomes" id="UP001151582">
    <property type="component" value="Unassembled WGS sequence"/>
</dbReference>
<sequence>MHTQILLYRSLTRATLLPLRHVRWSSDSAALRTRRILSAIQPTGALHLGNYLGSVKNWVDLQGQRAEPGDDRLFALADLHALTMPKDPKVLRDDIRQMAAALLACGIDPAKSTLFRQSSVPEHTQLNWIIQCLMPMGWLNRMTQWKSKFLAKKGAAATKANGDASLNAFDIADSRLCLGLFAYPSLQAADIILYQATHVPVGEDQQQHLELTRYTAALLNKTVKQDLFPSPQTIFTPTKRVMSLRHPDKKMSKSDPTPMACIFLTDSPEEVLRKVRKAVTDSISVPSFDPANRPGVSNLVTIYAALANKTTDQVCQMYQESTTQVFKQELADVIIETLRPIQANLQRIERDPHYLDQVLNAGAQKAREIAHTNYQQFAQLMGL</sequence>
<dbReference type="InterPro" id="IPR014729">
    <property type="entry name" value="Rossmann-like_a/b/a_fold"/>
</dbReference>
<name>A0A9W8AY15_9FUNG</name>
<keyword evidence="8 12" id="KW-0030">Aminoacyl-tRNA synthetase</keyword>
<dbReference type="GO" id="GO:0005524">
    <property type="term" value="F:ATP binding"/>
    <property type="evidence" value="ECO:0007669"/>
    <property type="project" value="UniProtKB-KW"/>
</dbReference>
<comment type="catalytic activity">
    <reaction evidence="10">
        <text>tRNA(Trp) + L-tryptophan + ATP = L-tryptophyl-tRNA(Trp) + AMP + diphosphate + H(+)</text>
        <dbReference type="Rhea" id="RHEA:24080"/>
        <dbReference type="Rhea" id="RHEA-COMP:9671"/>
        <dbReference type="Rhea" id="RHEA-COMP:9705"/>
        <dbReference type="ChEBI" id="CHEBI:15378"/>
        <dbReference type="ChEBI" id="CHEBI:30616"/>
        <dbReference type="ChEBI" id="CHEBI:33019"/>
        <dbReference type="ChEBI" id="CHEBI:57912"/>
        <dbReference type="ChEBI" id="CHEBI:78442"/>
        <dbReference type="ChEBI" id="CHEBI:78535"/>
        <dbReference type="ChEBI" id="CHEBI:456215"/>
        <dbReference type="EC" id="6.1.1.2"/>
    </reaction>
</comment>
<evidence type="ECO:0000256" key="12">
    <source>
        <dbReference type="RuleBase" id="RU363036"/>
    </source>
</evidence>
<dbReference type="PRINTS" id="PR01039">
    <property type="entry name" value="TRNASYNTHTRP"/>
</dbReference>
<keyword evidence="4 12" id="KW-0436">Ligase</keyword>
<dbReference type="Pfam" id="PF00579">
    <property type="entry name" value="tRNA-synt_1b"/>
    <property type="match status" value="1"/>
</dbReference>
<dbReference type="InterPro" id="IPR024109">
    <property type="entry name" value="Trp-tRNA-ligase_bac-type"/>
</dbReference>
<gene>
    <name evidence="13" type="primary">MSW1</name>
    <name evidence="13" type="ORF">H4R34_005953</name>
</gene>
<dbReference type="NCBIfam" id="TIGR00233">
    <property type="entry name" value="trpS"/>
    <property type="match status" value="1"/>
</dbReference>
<keyword evidence="6 12" id="KW-0067">ATP-binding</keyword>
<organism evidence="13 14">
    <name type="scientific">Dimargaris verticillata</name>
    <dbReference type="NCBI Taxonomy" id="2761393"/>
    <lineage>
        <taxon>Eukaryota</taxon>
        <taxon>Fungi</taxon>
        <taxon>Fungi incertae sedis</taxon>
        <taxon>Zoopagomycota</taxon>
        <taxon>Kickxellomycotina</taxon>
        <taxon>Dimargaritomycetes</taxon>
        <taxon>Dimargaritales</taxon>
        <taxon>Dimargaritaceae</taxon>
        <taxon>Dimargaris</taxon>
    </lineage>
</organism>
<evidence type="ECO:0000256" key="9">
    <source>
        <dbReference type="ARBA" id="ARBA00030268"/>
    </source>
</evidence>
<comment type="caution">
    <text evidence="13">The sequence shown here is derived from an EMBL/GenBank/DDBJ whole genome shotgun (WGS) entry which is preliminary data.</text>
</comment>
<dbReference type="InterPro" id="IPR001412">
    <property type="entry name" value="aa-tRNA-synth_I_CS"/>
</dbReference>
<accession>A0A9W8AY15</accession>
<evidence type="ECO:0000256" key="8">
    <source>
        <dbReference type="ARBA" id="ARBA00023146"/>
    </source>
</evidence>
<evidence type="ECO:0000313" key="14">
    <source>
        <dbReference type="Proteomes" id="UP001151582"/>
    </source>
</evidence>
<dbReference type="OrthoDB" id="15808at2759"/>
<dbReference type="FunFam" id="1.10.240.10:FF:000002">
    <property type="entry name" value="Tryptophan--tRNA ligase"/>
    <property type="match status" value="1"/>
</dbReference>
<evidence type="ECO:0000256" key="4">
    <source>
        <dbReference type="ARBA" id="ARBA00022598"/>
    </source>
</evidence>
<dbReference type="FunFam" id="3.40.50.620:FF:000082">
    <property type="entry name" value="MSW1p Mitochondrial tryptophanyl-tRNA synthetase"/>
    <property type="match status" value="1"/>
</dbReference>
<dbReference type="GO" id="GO:0070183">
    <property type="term" value="P:mitochondrial tryptophanyl-tRNA aminoacylation"/>
    <property type="evidence" value="ECO:0007669"/>
    <property type="project" value="TreeGrafter"/>
</dbReference>
<dbReference type="Gene3D" id="1.10.240.10">
    <property type="entry name" value="Tyrosyl-Transfer RNA Synthetase"/>
    <property type="match status" value="1"/>
</dbReference>
<keyword evidence="5 12" id="KW-0547">Nucleotide-binding</keyword>
<dbReference type="PANTHER" id="PTHR43766:SF1">
    <property type="entry name" value="TRYPTOPHAN--TRNA LIGASE, MITOCHONDRIAL"/>
    <property type="match status" value="1"/>
</dbReference>
<evidence type="ECO:0000256" key="5">
    <source>
        <dbReference type="ARBA" id="ARBA00022741"/>
    </source>
</evidence>
<keyword evidence="14" id="KW-1185">Reference proteome</keyword>
<dbReference type="InterPro" id="IPR002306">
    <property type="entry name" value="Trp-tRNA-ligase"/>
</dbReference>
<protein>
    <recommendedName>
        <fullName evidence="11">Tryptophan--tRNA ligase, mitochondrial</fullName>
        <ecNumber evidence="3">6.1.1.2</ecNumber>
    </recommendedName>
    <alternativeName>
        <fullName evidence="9">Tryptophanyl-tRNA synthetase</fullName>
    </alternativeName>
</protein>
<evidence type="ECO:0000256" key="7">
    <source>
        <dbReference type="ARBA" id="ARBA00022917"/>
    </source>
</evidence>
<reference evidence="13" key="1">
    <citation type="submission" date="2022-07" db="EMBL/GenBank/DDBJ databases">
        <title>Phylogenomic reconstructions and comparative analyses of Kickxellomycotina fungi.</title>
        <authorList>
            <person name="Reynolds N.K."/>
            <person name="Stajich J.E."/>
            <person name="Barry K."/>
            <person name="Grigoriev I.V."/>
            <person name="Crous P."/>
            <person name="Smith M.E."/>
        </authorList>
    </citation>
    <scope>NUCLEOTIDE SEQUENCE</scope>
    <source>
        <strain evidence="13">RSA 567</strain>
    </source>
</reference>
<proteinExistence type="inferred from homology"/>
<dbReference type="CDD" id="cd00806">
    <property type="entry name" value="TrpRS_core"/>
    <property type="match status" value="1"/>
</dbReference>
<dbReference type="HAMAP" id="MF_00140_B">
    <property type="entry name" value="Trp_tRNA_synth_B"/>
    <property type="match status" value="1"/>
</dbReference>
<dbReference type="InterPro" id="IPR050203">
    <property type="entry name" value="Trp-tRNA_synthetase"/>
</dbReference>
<dbReference type="Gene3D" id="3.40.50.620">
    <property type="entry name" value="HUPs"/>
    <property type="match status" value="1"/>
</dbReference>
<evidence type="ECO:0000313" key="13">
    <source>
        <dbReference type="EMBL" id="KAJ1970788.1"/>
    </source>
</evidence>
<dbReference type="PROSITE" id="PS00178">
    <property type="entry name" value="AA_TRNA_LIGASE_I"/>
    <property type="match status" value="1"/>
</dbReference>
<evidence type="ECO:0000256" key="1">
    <source>
        <dbReference type="ARBA" id="ARBA00004305"/>
    </source>
</evidence>
<evidence type="ECO:0000256" key="10">
    <source>
        <dbReference type="ARBA" id="ARBA00049929"/>
    </source>
</evidence>
<dbReference type="EC" id="6.1.1.2" evidence="3"/>
<keyword evidence="7 12" id="KW-0648">Protein biosynthesis</keyword>
<dbReference type="EMBL" id="JANBQB010001623">
    <property type="protein sequence ID" value="KAJ1970788.1"/>
    <property type="molecule type" value="Genomic_DNA"/>
</dbReference>
<dbReference type="GO" id="GO:0004830">
    <property type="term" value="F:tryptophan-tRNA ligase activity"/>
    <property type="evidence" value="ECO:0007669"/>
    <property type="project" value="UniProtKB-EC"/>
</dbReference>
<dbReference type="AlphaFoldDB" id="A0A9W8AY15"/>
<dbReference type="InterPro" id="IPR002305">
    <property type="entry name" value="aa-tRNA-synth_Ic"/>
</dbReference>